<keyword evidence="2" id="KW-1133">Transmembrane helix</keyword>
<evidence type="ECO:0000313" key="4">
    <source>
        <dbReference type="Proteomes" id="UP001279410"/>
    </source>
</evidence>
<sequence length="253" mass="28136">MWPQCTFGRPSGVDPSPHVSPRPWSIICDRVNTTCNISFARRHCSNVPRWKDHCDSHYGDEYHTYEQQAVWQKIGGVWRRTFPIGVGCATAILGHGMMQRKNVNGRVVPYVASPNILVAKGHAFRKRKKPSAKVRRSQGTSGWAPGTAGATISGVFTTVVEETVGIIGEGVAMIEGWIGDLFAQMWPYLLMAIGIIIVGIIGCVIMKGRIKADLRPSWEENIAEEDQNPSSGRRRRAPVCFKMHKEKGKQIEP</sequence>
<feature type="transmembrane region" description="Helical" evidence="2">
    <location>
        <begin position="185"/>
        <end position="206"/>
    </location>
</feature>
<dbReference type="Proteomes" id="UP001279410">
    <property type="component" value="Unassembled WGS sequence"/>
</dbReference>
<evidence type="ECO:0000256" key="1">
    <source>
        <dbReference type="SAM" id="MobiDB-lite"/>
    </source>
</evidence>
<organism evidence="3 4">
    <name type="scientific">Lates japonicus</name>
    <name type="common">Japanese lates</name>
    <dbReference type="NCBI Taxonomy" id="270547"/>
    <lineage>
        <taxon>Eukaryota</taxon>
        <taxon>Metazoa</taxon>
        <taxon>Chordata</taxon>
        <taxon>Craniata</taxon>
        <taxon>Vertebrata</taxon>
        <taxon>Euteleostomi</taxon>
        <taxon>Actinopterygii</taxon>
        <taxon>Neopterygii</taxon>
        <taxon>Teleostei</taxon>
        <taxon>Neoteleostei</taxon>
        <taxon>Acanthomorphata</taxon>
        <taxon>Carangaria</taxon>
        <taxon>Carangaria incertae sedis</taxon>
        <taxon>Centropomidae</taxon>
        <taxon>Lates</taxon>
    </lineage>
</organism>
<protein>
    <submittedName>
        <fullName evidence="3">Uncharacterized protein</fullName>
    </submittedName>
</protein>
<evidence type="ECO:0000256" key="2">
    <source>
        <dbReference type="SAM" id="Phobius"/>
    </source>
</evidence>
<proteinExistence type="predicted"/>
<feature type="region of interest" description="Disordered" evidence="1">
    <location>
        <begin position="222"/>
        <end position="253"/>
    </location>
</feature>
<evidence type="ECO:0000313" key="3">
    <source>
        <dbReference type="EMBL" id="GLD70797.1"/>
    </source>
</evidence>
<comment type="caution">
    <text evidence="3">The sequence shown here is derived from an EMBL/GenBank/DDBJ whole genome shotgun (WGS) entry which is preliminary data.</text>
</comment>
<dbReference type="AlphaFoldDB" id="A0AAD3NAB8"/>
<keyword evidence="4" id="KW-1185">Reference proteome</keyword>
<reference evidence="3" key="1">
    <citation type="submission" date="2022-08" db="EMBL/GenBank/DDBJ databases">
        <title>Genome sequencing of akame (Lates japonicus).</title>
        <authorList>
            <person name="Hashiguchi Y."/>
            <person name="Takahashi H."/>
        </authorList>
    </citation>
    <scope>NUCLEOTIDE SEQUENCE</scope>
    <source>
        <strain evidence="3">Kochi</strain>
    </source>
</reference>
<name>A0AAD3NAB8_LATJO</name>
<gene>
    <name evidence="3" type="ORF">AKAME5_002211600</name>
</gene>
<keyword evidence="2" id="KW-0812">Transmembrane</keyword>
<keyword evidence="2" id="KW-0472">Membrane</keyword>
<accession>A0AAD3NAB8</accession>
<feature type="compositionally biased region" description="Basic residues" evidence="1">
    <location>
        <begin position="232"/>
        <end position="247"/>
    </location>
</feature>
<dbReference type="EMBL" id="BRZM01000442">
    <property type="protein sequence ID" value="GLD70797.1"/>
    <property type="molecule type" value="Genomic_DNA"/>
</dbReference>